<gene>
    <name evidence="2" type="ORF">B0T24DRAFT_635230</name>
</gene>
<dbReference type="InterPro" id="IPR010730">
    <property type="entry name" value="HET"/>
</dbReference>
<dbReference type="AlphaFoldDB" id="A0AAE0N1X0"/>
<name>A0AAE0N1X0_9PEZI</name>
<dbReference type="EMBL" id="JAULSN010000007">
    <property type="protein sequence ID" value="KAK3367200.1"/>
    <property type="molecule type" value="Genomic_DNA"/>
</dbReference>
<evidence type="ECO:0000259" key="1">
    <source>
        <dbReference type="Pfam" id="PF06985"/>
    </source>
</evidence>
<evidence type="ECO:0000313" key="3">
    <source>
        <dbReference type="Proteomes" id="UP001287356"/>
    </source>
</evidence>
<sequence>MGLVDDIIKSWPSRPKAVYERYCYEPLKPRQIRVLHLHPGASTDLIQCSLVTHSLDAQPEYEALSYTWGDPNDRCGLLCDSKAIGATNNLAKALWRLRDAEQTRVVWADALCINQNDMAEREAQVLLMGDIYRAAQSVAVWLGSSTPNSQAAFRLLRQIHAAAEATAATDRDQLLTKAELAQRGLPDNSGPDWKAVGLLFWRPWFTRVWIIQEVALARSAAVYCGGDSMPWHDFVAAADFIRRQYHALWVDLDLMPAVQLQQAANFVHSDQPRDLLWLLSTFRDRFATNPADKVYGLLGLAPADHGVVPNYSAPVQQIYCEVTRMLLQGQGSLDVLSLVGDSSWRRTPNLPSWVPDWATNLTADPYLFRSIAHVFHTCGAATTSRAVVRFSPDGNTLTVRGTLLDRVATVGDRHLMSRRLSYDRFEESSILRHLCGKDTRRQFAAWERMVCSLGTYPTGEEIEDVLQRALVAGADSATDPSQVGPQPTALVPPRLYVAFRERHLALLEESKRDKADHASTEASADLAARYNLSIKPAANGRRLFTTKRGYVGLGPMSTKSGDSVVLFCGGRTAYVLREYRKKRKEQVISYTLVGEAFVHGIMNGEGFADESTALRNFDLV</sequence>
<reference evidence="2" key="1">
    <citation type="journal article" date="2023" name="Mol. Phylogenet. Evol.">
        <title>Genome-scale phylogeny and comparative genomics of the fungal order Sordariales.</title>
        <authorList>
            <person name="Hensen N."/>
            <person name="Bonometti L."/>
            <person name="Westerberg I."/>
            <person name="Brannstrom I.O."/>
            <person name="Guillou S."/>
            <person name="Cros-Aarteil S."/>
            <person name="Calhoun S."/>
            <person name="Haridas S."/>
            <person name="Kuo A."/>
            <person name="Mondo S."/>
            <person name="Pangilinan J."/>
            <person name="Riley R."/>
            <person name="LaButti K."/>
            <person name="Andreopoulos B."/>
            <person name="Lipzen A."/>
            <person name="Chen C."/>
            <person name="Yan M."/>
            <person name="Daum C."/>
            <person name="Ng V."/>
            <person name="Clum A."/>
            <person name="Steindorff A."/>
            <person name="Ohm R.A."/>
            <person name="Martin F."/>
            <person name="Silar P."/>
            <person name="Natvig D.O."/>
            <person name="Lalanne C."/>
            <person name="Gautier V."/>
            <person name="Ament-Velasquez S.L."/>
            <person name="Kruys A."/>
            <person name="Hutchinson M.I."/>
            <person name="Powell A.J."/>
            <person name="Barry K."/>
            <person name="Miller A.N."/>
            <person name="Grigoriev I.V."/>
            <person name="Debuchy R."/>
            <person name="Gladieux P."/>
            <person name="Hiltunen Thoren M."/>
            <person name="Johannesson H."/>
        </authorList>
    </citation>
    <scope>NUCLEOTIDE SEQUENCE</scope>
    <source>
        <strain evidence="2">CBS 958.72</strain>
    </source>
</reference>
<accession>A0AAE0N1X0</accession>
<feature type="domain" description="Heterokaryon incompatibility" evidence="1">
    <location>
        <begin position="61"/>
        <end position="213"/>
    </location>
</feature>
<dbReference type="Proteomes" id="UP001287356">
    <property type="component" value="Unassembled WGS sequence"/>
</dbReference>
<organism evidence="2 3">
    <name type="scientific">Lasiosphaeria ovina</name>
    <dbReference type="NCBI Taxonomy" id="92902"/>
    <lineage>
        <taxon>Eukaryota</taxon>
        <taxon>Fungi</taxon>
        <taxon>Dikarya</taxon>
        <taxon>Ascomycota</taxon>
        <taxon>Pezizomycotina</taxon>
        <taxon>Sordariomycetes</taxon>
        <taxon>Sordariomycetidae</taxon>
        <taxon>Sordariales</taxon>
        <taxon>Lasiosphaeriaceae</taxon>
        <taxon>Lasiosphaeria</taxon>
    </lineage>
</organism>
<dbReference type="Pfam" id="PF06985">
    <property type="entry name" value="HET"/>
    <property type="match status" value="1"/>
</dbReference>
<dbReference type="PANTHER" id="PTHR24148">
    <property type="entry name" value="ANKYRIN REPEAT DOMAIN-CONTAINING PROTEIN 39 HOMOLOG-RELATED"/>
    <property type="match status" value="1"/>
</dbReference>
<protein>
    <submittedName>
        <fullName evidence="2">Heterokaryon incompatibility protein-domain-containing protein</fullName>
    </submittedName>
</protein>
<proteinExistence type="predicted"/>
<dbReference type="PANTHER" id="PTHR24148:SF73">
    <property type="entry name" value="HET DOMAIN PROTEIN (AFU_ORTHOLOGUE AFUA_8G01020)"/>
    <property type="match status" value="1"/>
</dbReference>
<comment type="caution">
    <text evidence="2">The sequence shown here is derived from an EMBL/GenBank/DDBJ whole genome shotgun (WGS) entry which is preliminary data.</text>
</comment>
<reference evidence="2" key="2">
    <citation type="submission" date="2023-06" db="EMBL/GenBank/DDBJ databases">
        <authorList>
            <consortium name="Lawrence Berkeley National Laboratory"/>
            <person name="Haridas S."/>
            <person name="Hensen N."/>
            <person name="Bonometti L."/>
            <person name="Westerberg I."/>
            <person name="Brannstrom I.O."/>
            <person name="Guillou S."/>
            <person name="Cros-Aarteil S."/>
            <person name="Calhoun S."/>
            <person name="Kuo A."/>
            <person name="Mondo S."/>
            <person name="Pangilinan J."/>
            <person name="Riley R."/>
            <person name="Labutti K."/>
            <person name="Andreopoulos B."/>
            <person name="Lipzen A."/>
            <person name="Chen C."/>
            <person name="Yanf M."/>
            <person name="Daum C."/>
            <person name="Ng V."/>
            <person name="Clum A."/>
            <person name="Steindorff A."/>
            <person name="Ohm R."/>
            <person name="Martin F."/>
            <person name="Silar P."/>
            <person name="Natvig D."/>
            <person name="Lalanne C."/>
            <person name="Gautier V."/>
            <person name="Ament-Velasquez S.L."/>
            <person name="Kruys A."/>
            <person name="Hutchinson M.I."/>
            <person name="Powell A.J."/>
            <person name="Barry K."/>
            <person name="Miller A.N."/>
            <person name="Grigoriev I.V."/>
            <person name="Debuchy R."/>
            <person name="Gladieux P."/>
            <person name="Thoren M.H."/>
            <person name="Johannesson H."/>
        </authorList>
    </citation>
    <scope>NUCLEOTIDE SEQUENCE</scope>
    <source>
        <strain evidence="2">CBS 958.72</strain>
    </source>
</reference>
<evidence type="ECO:0000313" key="2">
    <source>
        <dbReference type="EMBL" id="KAK3367200.1"/>
    </source>
</evidence>
<dbReference type="InterPro" id="IPR052895">
    <property type="entry name" value="HetReg/Transcr_Mod"/>
</dbReference>
<keyword evidence="3" id="KW-1185">Reference proteome</keyword>
<dbReference type="Pfam" id="PF26639">
    <property type="entry name" value="Het-6_barrel"/>
    <property type="match status" value="1"/>
</dbReference>